<dbReference type="InterPro" id="IPR036291">
    <property type="entry name" value="NAD(P)-bd_dom_sf"/>
</dbReference>
<evidence type="ECO:0000313" key="5">
    <source>
        <dbReference type="Proteomes" id="UP000622475"/>
    </source>
</evidence>
<dbReference type="CDD" id="cd05374">
    <property type="entry name" value="17beta-HSD-like_SDR_c"/>
    <property type="match status" value="1"/>
</dbReference>
<dbReference type="Proteomes" id="UP000622475">
    <property type="component" value="Unassembled WGS sequence"/>
</dbReference>
<proteinExistence type="inferred from homology"/>
<evidence type="ECO:0000256" key="3">
    <source>
        <dbReference type="RuleBase" id="RU000363"/>
    </source>
</evidence>
<dbReference type="PANTHER" id="PTHR43976">
    <property type="entry name" value="SHORT CHAIN DEHYDROGENASE"/>
    <property type="match status" value="1"/>
</dbReference>
<dbReference type="SUPFAM" id="SSF51735">
    <property type="entry name" value="NAD(P)-binding Rossmann-fold domains"/>
    <property type="match status" value="1"/>
</dbReference>
<comment type="caution">
    <text evidence="4">The sequence shown here is derived from an EMBL/GenBank/DDBJ whole genome shotgun (WGS) entry which is preliminary data.</text>
</comment>
<evidence type="ECO:0000313" key="4">
    <source>
        <dbReference type="EMBL" id="MBE9663203.1"/>
    </source>
</evidence>
<reference evidence="4" key="1">
    <citation type="submission" date="2020-10" db="EMBL/GenBank/DDBJ databases">
        <title>Mucilaginibacter mali sp. nov., isolated from rhizosphere soil of apple orchard.</title>
        <authorList>
            <person name="Lee J.-S."/>
            <person name="Kim H.S."/>
            <person name="Kim J.-S."/>
        </authorList>
    </citation>
    <scope>NUCLEOTIDE SEQUENCE</scope>
    <source>
        <strain evidence="4">KCTC 22746</strain>
    </source>
</reference>
<evidence type="ECO:0000256" key="2">
    <source>
        <dbReference type="ARBA" id="ARBA00023002"/>
    </source>
</evidence>
<dbReference type="NCBIfam" id="NF005065">
    <property type="entry name" value="PRK06482.1"/>
    <property type="match status" value="1"/>
</dbReference>
<sequence length="276" mass="29656">MMKTWFITGTSTGLGKVLTEKLLAKGDRVVATVRKADALDELKKAYSENLRVAVLDVTETAAIKKVIDQAFADFGQIDVVVNNAGYGLFCSVEEASDEQIVHQINTNIIGSIQIIRAALPHFRKQGHGRILQLSSAGGQTTYPNFSYYHTTKWAVEGFCDTIAKELAPLNIGVTIVEPGAHQTSFGAGLMTAPIMEAYENTPAGDVRRAIAAGTFPIKGDVDKSVQAMIDSVEIASAPLRLALGGDAYRDMRAALVSRLEALDAQKDLALASEKND</sequence>
<dbReference type="PRINTS" id="PR00081">
    <property type="entry name" value="GDHRDH"/>
</dbReference>
<dbReference type="Gene3D" id="3.40.50.720">
    <property type="entry name" value="NAD(P)-binding Rossmann-like Domain"/>
    <property type="match status" value="1"/>
</dbReference>
<protein>
    <submittedName>
        <fullName evidence="4">SDR family oxidoreductase</fullName>
    </submittedName>
</protein>
<gene>
    <name evidence="4" type="ORF">IRJ16_15035</name>
</gene>
<keyword evidence="5" id="KW-1185">Reference proteome</keyword>
<dbReference type="InterPro" id="IPR051911">
    <property type="entry name" value="SDR_oxidoreductase"/>
</dbReference>
<comment type="similarity">
    <text evidence="1 3">Belongs to the short-chain dehydrogenases/reductases (SDR) family.</text>
</comment>
<dbReference type="GO" id="GO:0016491">
    <property type="term" value="F:oxidoreductase activity"/>
    <property type="evidence" value="ECO:0007669"/>
    <property type="project" value="UniProtKB-KW"/>
</dbReference>
<organism evidence="4 5">
    <name type="scientific">Mucilaginibacter myungsuensis</name>
    <dbReference type="NCBI Taxonomy" id="649104"/>
    <lineage>
        <taxon>Bacteria</taxon>
        <taxon>Pseudomonadati</taxon>
        <taxon>Bacteroidota</taxon>
        <taxon>Sphingobacteriia</taxon>
        <taxon>Sphingobacteriales</taxon>
        <taxon>Sphingobacteriaceae</taxon>
        <taxon>Mucilaginibacter</taxon>
    </lineage>
</organism>
<keyword evidence="2" id="KW-0560">Oxidoreductase</keyword>
<dbReference type="PRINTS" id="PR00080">
    <property type="entry name" value="SDRFAMILY"/>
</dbReference>
<evidence type="ECO:0000256" key="1">
    <source>
        <dbReference type="ARBA" id="ARBA00006484"/>
    </source>
</evidence>
<dbReference type="InterPro" id="IPR002347">
    <property type="entry name" value="SDR_fam"/>
</dbReference>
<name>A0A929L080_9SPHI</name>
<dbReference type="AlphaFoldDB" id="A0A929L080"/>
<dbReference type="PANTHER" id="PTHR43976:SF16">
    <property type="entry name" value="SHORT-CHAIN DEHYDROGENASE_REDUCTASE FAMILY PROTEIN"/>
    <property type="match status" value="1"/>
</dbReference>
<dbReference type="EMBL" id="JADFFL010000005">
    <property type="protein sequence ID" value="MBE9663203.1"/>
    <property type="molecule type" value="Genomic_DNA"/>
</dbReference>
<dbReference type="Pfam" id="PF00106">
    <property type="entry name" value="adh_short"/>
    <property type="match status" value="1"/>
</dbReference>
<accession>A0A929L080</accession>